<dbReference type="Pfam" id="PF00179">
    <property type="entry name" value="UQ_con"/>
    <property type="match status" value="1"/>
</dbReference>
<feature type="compositionally biased region" description="Acidic residues" evidence="5">
    <location>
        <begin position="165"/>
        <end position="182"/>
    </location>
</feature>
<evidence type="ECO:0000256" key="1">
    <source>
        <dbReference type="ARBA" id="ARBA00022679"/>
    </source>
</evidence>
<dbReference type="Proteomes" id="UP000325113">
    <property type="component" value="Unassembled WGS sequence"/>
</dbReference>
<name>A0A5A8CS66_CAFRO</name>
<dbReference type="PROSITE" id="PS50127">
    <property type="entry name" value="UBC_2"/>
    <property type="match status" value="1"/>
</dbReference>
<dbReference type="AlphaFoldDB" id="A0A5A8CS66"/>
<sequence>MATPSRRRLLKDLEKLRREPAHGVTAAPLEDNIMKWQALIIGPDDSPWEGGTFNLRMHFSEEYPNKAPEIVFVSSLFHPNVYKDGRICLDILQSKWSPVNTVQAVLVSIQSLLSDPNTGSPANAEAARLYDADRAEYNRRVQRCVEASWAAHGVSIDAIAADDTAMLDDDTDSDDEDDEADNLDGGGGPAAAGAASSAGAAASAASS</sequence>
<evidence type="ECO:0000313" key="14">
    <source>
        <dbReference type="Proteomes" id="UP000325113"/>
    </source>
</evidence>
<dbReference type="GO" id="GO:0005524">
    <property type="term" value="F:ATP binding"/>
    <property type="evidence" value="ECO:0007669"/>
    <property type="project" value="UniProtKB-UniRule"/>
</dbReference>
<evidence type="ECO:0000256" key="3">
    <source>
        <dbReference type="PROSITE-ProRule" id="PRU10133"/>
    </source>
</evidence>
<proteinExistence type="inferred from homology"/>
<accession>A0A5A8CS66</accession>
<dbReference type="EMBL" id="VLTN01000005">
    <property type="protein sequence ID" value="KAA0155963.1"/>
    <property type="molecule type" value="Genomic_DNA"/>
</dbReference>
<dbReference type="OMA" id="DHKSQYI"/>
<evidence type="ECO:0000259" key="6">
    <source>
        <dbReference type="PROSITE" id="PS50127"/>
    </source>
</evidence>
<evidence type="ECO:0000256" key="2">
    <source>
        <dbReference type="ARBA" id="ARBA00022786"/>
    </source>
</evidence>
<comment type="caution">
    <text evidence="7">The sequence shown here is derived from an EMBL/GenBank/DDBJ whole genome shotgun (WGS) entry which is preliminary data.</text>
</comment>
<evidence type="ECO:0000313" key="11">
    <source>
        <dbReference type="Proteomes" id="UP000322899"/>
    </source>
</evidence>
<organism evidence="7 12">
    <name type="scientific">Cafeteria roenbergensis</name>
    <name type="common">Marine flagellate</name>
    <dbReference type="NCBI Taxonomy" id="33653"/>
    <lineage>
        <taxon>Eukaryota</taxon>
        <taxon>Sar</taxon>
        <taxon>Stramenopiles</taxon>
        <taxon>Bigyra</taxon>
        <taxon>Opalozoa</taxon>
        <taxon>Bicosoecida</taxon>
        <taxon>Cafeteriaceae</taxon>
        <taxon>Cafeteria</taxon>
    </lineage>
</organism>
<dbReference type="InterPro" id="IPR023313">
    <property type="entry name" value="UBQ-conjugating_AS"/>
</dbReference>
<dbReference type="Proteomes" id="UP000323011">
    <property type="component" value="Unassembled WGS sequence"/>
</dbReference>
<dbReference type="Gene3D" id="3.10.110.10">
    <property type="entry name" value="Ubiquitin Conjugating Enzyme"/>
    <property type="match status" value="1"/>
</dbReference>
<feature type="active site" description="Glycyl thioester intermediate" evidence="3">
    <location>
        <position position="88"/>
    </location>
</feature>
<keyword evidence="1" id="KW-0808">Transferase</keyword>
<dbReference type="InterPro" id="IPR050113">
    <property type="entry name" value="Ub_conjugating_enzyme"/>
</dbReference>
<dbReference type="FunFam" id="3.10.110.10:FF:000090">
    <property type="entry name" value="Ubiquitin-conjugating enzyme E2-17 kDa"/>
    <property type="match status" value="1"/>
</dbReference>
<evidence type="ECO:0000313" key="12">
    <source>
        <dbReference type="Proteomes" id="UP000323011"/>
    </source>
</evidence>
<reference evidence="11 12" key="1">
    <citation type="submission" date="2019-07" db="EMBL/GenBank/DDBJ databases">
        <title>Genomes of Cafeteria roenbergensis.</title>
        <authorList>
            <person name="Fischer M.G."/>
            <person name="Hackl T."/>
            <person name="Roman M."/>
        </authorList>
    </citation>
    <scope>NUCLEOTIDE SEQUENCE [LARGE SCALE GENOMIC DNA]</scope>
    <source>
        <strain evidence="7 12">BVI</strain>
        <strain evidence="8 14">Cflag</strain>
        <strain evidence="10 11">E4-10P</strain>
        <strain evidence="9 13">RCC970-E3</strain>
    </source>
</reference>
<protein>
    <recommendedName>
        <fullName evidence="6">UBC core domain-containing protein</fullName>
    </recommendedName>
</protein>
<evidence type="ECO:0000313" key="7">
    <source>
        <dbReference type="EMBL" id="KAA0155963.1"/>
    </source>
</evidence>
<evidence type="ECO:0000313" key="8">
    <source>
        <dbReference type="EMBL" id="KAA0163642.1"/>
    </source>
</evidence>
<dbReference type="EMBL" id="VLTL01000004">
    <property type="protein sequence ID" value="KAA0171828.1"/>
    <property type="molecule type" value="Genomic_DNA"/>
</dbReference>
<keyword evidence="4" id="KW-0547">Nucleotide-binding</keyword>
<dbReference type="GO" id="GO:0016740">
    <property type="term" value="F:transferase activity"/>
    <property type="evidence" value="ECO:0007669"/>
    <property type="project" value="UniProtKB-KW"/>
</dbReference>
<keyword evidence="2 4" id="KW-0833">Ubl conjugation pathway</keyword>
<keyword evidence="12" id="KW-1185">Reference proteome</keyword>
<dbReference type="Proteomes" id="UP000322899">
    <property type="component" value="Unassembled WGS sequence"/>
</dbReference>
<dbReference type="SMART" id="SM00212">
    <property type="entry name" value="UBCc"/>
    <property type="match status" value="1"/>
</dbReference>
<dbReference type="SUPFAM" id="SSF54495">
    <property type="entry name" value="UBC-like"/>
    <property type="match status" value="1"/>
</dbReference>
<dbReference type="InterPro" id="IPR000608">
    <property type="entry name" value="UBC"/>
</dbReference>
<evidence type="ECO:0000313" key="9">
    <source>
        <dbReference type="EMBL" id="KAA0171828.1"/>
    </source>
</evidence>
<dbReference type="PROSITE" id="PS00183">
    <property type="entry name" value="UBC_1"/>
    <property type="match status" value="1"/>
</dbReference>
<comment type="similarity">
    <text evidence="4">Belongs to the ubiquitin-conjugating enzyme family.</text>
</comment>
<evidence type="ECO:0000313" key="13">
    <source>
        <dbReference type="Proteomes" id="UP000324907"/>
    </source>
</evidence>
<dbReference type="Proteomes" id="UP000324907">
    <property type="component" value="Unassembled WGS sequence"/>
</dbReference>
<dbReference type="CDD" id="cd23790">
    <property type="entry name" value="UBCc_UBE2A_2B"/>
    <property type="match status" value="1"/>
</dbReference>
<feature type="domain" description="UBC core" evidence="6">
    <location>
        <begin position="4"/>
        <end position="150"/>
    </location>
</feature>
<evidence type="ECO:0000256" key="4">
    <source>
        <dbReference type="RuleBase" id="RU362109"/>
    </source>
</evidence>
<dbReference type="InterPro" id="IPR016135">
    <property type="entry name" value="UBQ-conjugating_enzyme/RWD"/>
</dbReference>
<keyword evidence="4" id="KW-0067">ATP-binding</keyword>
<evidence type="ECO:0000313" key="10">
    <source>
        <dbReference type="EMBL" id="KAA0178399.1"/>
    </source>
</evidence>
<gene>
    <name evidence="10" type="ORF">FNF27_00248</name>
    <name evidence="9" type="ORF">FNF28_00464</name>
    <name evidence="7" type="ORF">FNF29_01382</name>
    <name evidence="8" type="ORF">FNF31_02803</name>
</gene>
<feature type="compositionally biased region" description="Low complexity" evidence="5">
    <location>
        <begin position="191"/>
        <end position="207"/>
    </location>
</feature>
<feature type="region of interest" description="Disordered" evidence="5">
    <location>
        <begin position="164"/>
        <end position="207"/>
    </location>
</feature>
<dbReference type="PANTHER" id="PTHR24067">
    <property type="entry name" value="UBIQUITIN-CONJUGATING ENZYME E2"/>
    <property type="match status" value="1"/>
</dbReference>
<dbReference type="EMBL" id="VLTM01000021">
    <property type="protein sequence ID" value="KAA0163642.1"/>
    <property type="molecule type" value="Genomic_DNA"/>
</dbReference>
<dbReference type="EMBL" id="VLTO01000001">
    <property type="protein sequence ID" value="KAA0178399.1"/>
    <property type="molecule type" value="Genomic_DNA"/>
</dbReference>
<dbReference type="OrthoDB" id="9984419at2759"/>
<evidence type="ECO:0000256" key="5">
    <source>
        <dbReference type="SAM" id="MobiDB-lite"/>
    </source>
</evidence>